<reference evidence="1 2" key="1">
    <citation type="submission" date="2024-02" db="EMBL/GenBank/DDBJ databases">
        <title>Deinococcus caeni NBRC 101312.</title>
        <authorList>
            <person name="Ichikawa N."/>
            <person name="Katano-Makiyama Y."/>
            <person name="Hidaka K."/>
        </authorList>
    </citation>
    <scope>NUCLEOTIDE SEQUENCE [LARGE SCALE GENOMIC DNA]</scope>
    <source>
        <strain evidence="1 2">NBRC 101312</strain>
    </source>
</reference>
<comment type="caution">
    <text evidence="1">The sequence shown here is derived from an EMBL/GenBank/DDBJ whole genome shotgun (WGS) entry which is preliminary data.</text>
</comment>
<accession>A0ABP9UGK0</accession>
<gene>
    <name evidence="1" type="ORF">Dcae01_03381</name>
</gene>
<protein>
    <submittedName>
        <fullName evidence="1">Uncharacterized protein</fullName>
    </submittedName>
</protein>
<dbReference type="Proteomes" id="UP001423409">
    <property type="component" value="Unassembled WGS sequence"/>
</dbReference>
<proteinExistence type="predicted"/>
<name>A0ABP9UGK0_9DEIO</name>
<sequence>MELRTVLHLTRDMLGESGLSTTATVRAEFHFGLVLGDMETQFWQIVNLPSKMIGDIHLVPDSPTRAGSGER</sequence>
<dbReference type="EMBL" id="BAABQU010000103">
    <property type="protein sequence ID" value="GAA5441838.1"/>
    <property type="molecule type" value="Genomic_DNA"/>
</dbReference>
<evidence type="ECO:0000313" key="2">
    <source>
        <dbReference type="Proteomes" id="UP001423409"/>
    </source>
</evidence>
<keyword evidence="2" id="KW-1185">Reference proteome</keyword>
<organism evidence="1 2">
    <name type="scientific">Deinococcus caeni</name>
    <dbReference type="NCBI Taxonomy" id="569127"/>
    <lineage>
        <taxon>Bacteria</taxon>
        <taxon>Thermotogati</taxon>
        <taxon>Deinococcota</taxon>
        <taxon>Deinococci</taxon>
        <taxon>Deinococcales</taxon>
        <taxon>Deinococcaceae</taxon>
        <taxon>Deinococcus</taxon>
    </lineage>
</organism>
<evidence type="ECO:0000313" key="1">
    <source>
        <dbReference type="EMBL" id="GAA5441838.1"/>
    </source>
</evidence>